<organism evidence="1 2">
    <name type="scientific">Desulfomicrobium baculatum (strain DSM 4028 / VKM B-1378 / X)</name>
    <name type="common">Desulfovibrio baculatus</name>
    <dbReference type="NCBI Taxonomy" id="525897"/>
    <lineage>
        <taxon>Bacteria</taxon>
        <taxon>Pseudomonadati</taxon>
        <taxon>Thermodesulfobacteriota</taxon>
        <taxon>Desulfovibrionia</taxon>
        <taxon>Desulfovibrionales</taxon>
        <taxon>Desulfomicrobiaceae</taxon>
        <taxon>Desulfomicrobium</taxon>
    </lineage>
</organism>
<proteinExistence type="predicted"/>
<dbReference type="HOGENOM" id="CLU_3152009_0_0_7"/>
<dbReference type="EMBL" id="CP001629">
    <property type="protein sequence ID" value="ACU90433.1"/>
    <property type="molecule type" value="Genomic_DNA"/>
</dbReference>
<dbReference type="RefSeq" id="WP_015774522.1">
    <property type="nucleotide sequence ID" value="NC_013173.1"/>
</dbReference>
<dbReference type="STRING" id="525897.Dbac_2353"/>
<sequence length="48" mass="5374">MNTRGVTCGNSRFTAALDRRFLAQGRLDPGQPVRLDFAPQNLHFMPEA</sequence>
<evidence type="ECO:0000313" key="1">
    <source>
        <dbReference type="EMBL" id="ACU90433.1"/>
    </source>
</evidence>
<protein>
    <submittedName>
        <fullName evidence="1">Uncharacterized protein</fullName>
    </submittedName>
</protein>
<dbReference type="AlphaFoldDB" id="C7LR27"/>
<reference evidence="1 2" key="1">
    <citation type="journal article" date="2009" name="Stand. Genomic Sci.">
        <title>Complete genome sequence of Desulfomicrobium baculatum type strain (X).</title>
        <authorList>
            <person name="Copeland A."/>
            <person name="Spring S."/>
            <person name="Goker M."/>
            <person name="Schneider S."/>
            <person name="Lapidus A."/>
            <person name="Del Rio T.G."/>
            <person name="Tice H."/>
            <person name="Cheng J.F."/>
            <person name="Chen F."/>
            <person name="Nolan M."/>
            <person name="Bruce D."/>
            <person name="Goodwin L."/>
            <person name="Pitluck S."/>
            <person name="Ivanova N."/>
            <person name="Mavrommatis K."/>
            <person name="Ovchinnikova G."/>
            <person name="Pati A."/>
            <person name="Chen A."/>
            <person name="Palaniappan K."/>
            <person name="Land M."/>
            <person name="Hauser L."/>
            <person name="Chang Y.J."/>
            <person name="Jeffries C.C."/>
            <person name="Meincke L."/>
            <person name="Sims D."/>
            <person name="Brettin T."/>
            <person name="Detter J.C."/>
            <person name="Han C."/>
            <person name="Chain P."/>
            <person name="Bristow J."/>
            <person name="Eisen J.A."/>
            <person name="Markowitz V."/>
            <person name="Hugenholtz P."/>
            <person name="Kyrpides N.C."/>
            <person name="Klenk H.P."/>
            <person name="Lucas S."/>
        </authorList>
    </citation>
    <scope>NUCLEOTIDE SEQUENCE [LARGE SCALE GENOMIC DNA]</scope>
    <source>
        <strain evidence="2">DSM 4028 / VKM B-1378 / X</strain>
    </source>
</reference>
<gene>
    <name evidence="1" type="ordered locus">Dbac_2353</name>
</gene>
<accession>C7LR27</accession>
<name>C7LR27_DESBD</name>
<keyword evidence="2" id="KW-1185">Reference proteome</keyword>
<evidence type="ECO:0000313" key="2">
    <source>
        <dbReference type="Proteomes" id="UP000002216"/>
    </source>
</evidence>
<dbReference type="KEGG" id="dba:Dbac_2353"/>
<dbReference type="Proteomes" id="UP000002216">
    <property type="component" value="Chromosome"/>
</dbReference>